<sequence>MKITTSENELIELLPEGSGNFYADGAYDSKKVLNTVVEKGYRPIVKKTKNPPGGFGSKKRDRVFSEEEYRYRNPHEGFWGAFTTWFGSRIPLFSEKDYCNPNFAWGNVLWSENPPQSQILFK</sequence>
<name>S5ZB06_THELN</name>
<dbReference type="KEGG" id="tlt:OCC_13810"/>
<evidence type="ECO:0000313" key="1">
    <source>
        <dbReference type="EMBL" id="AGT34248.1"/>
    </source>
</evidence>
<dbReference type="GeneID" id="16549317"/>
<dbReference type="EMBL" id="CP006670">
    <property type="protein sequence ID" value="AGT34248.1"/>
    <property type="molecule type" value="Genomic_DNA"/>
</dbReference>
<protein>
    <recommendedName>
        <fullName evidence="3">Transposase IS4-like domain-containing protein</fullName>
    </recommendedName>
</protein>
<keyword evidence="2" id="KW-1185">Reference proteome</keyword>
<organism evidence="1 2">
    <name type="scientific">Thermococcus litoralis (strain ATCC 51850 / DSM 5473 / JCM 8560 / NS-C)</name>
    <dbReference type="NCBI Taxonomy" id="523849"/>
    <lineage>
        <taxon>Archaea</taxon>
        <taxon>Methanobacteriati</taxon>
        <taxon>Methanobacteriota</taxon>
        <taxon>Thermococci</taxon>
        <taxon>Thermococcales</taxon>
        <taxon>Thermococcaceae</taxon>
        <taxon>Thermococcus</taxon>
    </lineage>
</organism>
<dbReference type="PaxDb" id="523849-OCC_13810"/>
<dbReference type="RefSeq" id="WP_020953663.1">
    <property type="nucleotide sequence ID" value="NC_022084.1"/>
</dbReference>
<gene>
    <name evidence="1" type="ORF">OCC_13810</name>
</gene>
<reference evidence="1 2" key="1">
    <citation type="journal article" date="2012" name="J. Bacteriol.">
        <title>Genome sequence of the model hyperthermophilic archaeon Thermococcus litoralis NS-C.</title>
        <authorList>
            <person name="Gardner A.F."/>
            <person name="Kumar S."/>
            <person name="Perler F.B."/>
        </authorList>
    </citation>
    <scope>NUCLEOTIDE SEQUENCE [LARGE SCALE GENOMIC DNA]</scope>
    <source>
        <strain evidence="2">ATCC 51850 / DSM 5473 / JCM 8560 / NS-C</strain>
    </source>
</reference>
<dbReference type="AlphaFoldDB" id="S5ZB06"/>
<dbReference type="HOGENOM" id="CLU_2021623_0_0_2"/>
<proteinExistence type="predicted"/>
<evidence type="ECO:0000313" key="2">
    <source>
        <dbReference type="Proteomes" id="UP000015502"/>
    </source>
</evidence>
<evidence type="ECO:0008006" key="3">
    <source>
        <dbReference type="Google" id="ProtNLM"/>
    </source>
</evidence>
<accession>S5ZB06</accession>
<dbReference type="Proteomes" id="UP000015502">
    <property type="component" value="Chromosome"/>
</dbReference>